<gene>
    <name evidence="2" type="ORF">PFTANZ_01712</name>
</gene>
<dbReference type="AlphaFoldDB" id="A0A024WAX8"/>
<reference evidence="2 3" key="2">
    <citation type="submission" date="2013-02" db="EMBL/GenBank/DDBJ databases">
        <title>The Genome Sequence of Plasmodium falciparum Tanzania (2000708).</title>
        <authorList>
            <consortium name="The Broad Institute Genome Sequencing Platform"/>
            <consortium name="The Broad Institute Genome Sequencing Center for Infectious Disease"/>
            <person name="Neafsey D."/>
            <person name="Cheeseman I."/>
            <person name="Volkman S."/>
            <person name="Adams J."/>
            <person name="Walker B."/>
            <person name="Young S.K."/>
            <person name="Zeng Q."/>
            <person name="Gargeya S."/>
            <person name="Fitzgerald M."/>
            <person name="Haas B."/>
            <person name="Abouelleil A."/>
            <person name="Alvarado L."/>
            <person name="Arachchi H.M."/>
            <person name="Berlin A.M."/>
            <person name="Chapman S.B."/>
            <person name="Dewar J."/>
            <person name="Goldberg J."/>
            <person name="Griggs A."/>
            <person name="Gujja S."/>
            <person name="Hansen M."/>
            <person name="Howarth C."/>
            <person name="Imamovic A."/>
            <person name="Larimer J."/>
            <person name="McCowan C."/>
            <person name="Murphy C."/>
            <person name="Neiman D."/>
            <person name="Pearson M."/>
            <person name="Priest M."/>
            <person name="Roberts A."/>
            <person name="Saif S."/>
            <person name="Shea T."/>
            <person name="Sisk P."/>
            <person name="Sykes S."/>
            <person name="Wortman J."/>
            <person name="Nusbaum C."/>
            <person name="Birren B."/>
        </authorList>
    </citation>
    <scope>NUCLEOTIDE SEQUENCE [LARGE SCALE GENOMIC DNA]</scope>
    <source>
        <strain evidence="3">Tanzania (2000708)</strain>
    </source>
</reference>
<evidence type="ECO:0000256" key="1">
    <source>
        <dbReference type="SAM" id="Phobius"/>
    </source>
</evidence>
<feature type="transmembrane region" description="Helical" evidence="1">
    <location>
        <begin position="6"/>
        <end position="30"/>
    </location>
</feature>
<keyword evidence="1" id="KW-0472">Membrane</keyword>
<dbReference type="EMBL" id="KI926357">
    <property type="protein sequence ID" value="ETW37530.1"/>
    <property type="molecule type" value="Genomic_DNA"/>
</dbReference>
<accession>A0A024WAX8</accession>
<proteinExistence type="predicted"/>
<name>A0A024WAX8_PLAFA</name>
<dbReference type="Proteomes" id="UP000030708">
    <property type="component" value="Unassembled WGS sequence"/>
</dbReference>
<sequence>MYIQIVYINYSIIILLLLLFYNIPFSYVIIKHVYGIYFFHNVSKVKSINIINDVYNVFLKYVIEL</sequence>
<evidence type="ECO:0000313" key="3">
    <source>
        <dbReference type="Proteomes" id="UP000030708"/>
    </source>
</evidence>
<protein>
    <submittedName>
        <fullName evidence="2">Uncharacterized protein</fullName>
    </submittedName>
</protein>
<evidence type="ECO:0000313" key="2">
    <source>
        <dbReference type="EMBL" id="ETW37530.1"/>
    </source>
</evidence>
<organism evidence="2 3">
    <name type="scientific">Plasmodium falciparum Tanzania</name>
    <name type="common">2000708</name>
    <dbReference type="NCBI Taxonomy" id="1036725"/>
    <lineage>
        <taxon>Eukaryota</taxon>
        <taxon>Sar</taxon>
        <taxon>Alveolata</taxon>
        <taxon>Apicomplexa</taxon>
        <taxon>Aconoidasida</taxon>
        <taxon>Haemosporida</taxon>
        <taxon>Plasmodiidae</taxon>
        <taxon>Plasmodium</taxon>
        <taxon>Plasmodium (Laverania)</taxon>
    </lineage>
</organism>
<reference evidence="2 3" key="1">
    <citation type="submission" date="2013-02" db="EMBL/GenBank/DDBJ databases">
        <title>The Genome Annotation of Plasmodium falciparum Tanzania (2000708).</title>
        <authorList>
            <consortium name="The Broad Institute Genome Sequencing Platform"/>
            <consortium name="The Broad Institute Genome Sequencing Center for Infectious Disease"/>
            <person name="Neafsey D."/>
            <person name="Hoffman S."/>
            <person name="Volkman S."/>
            <person name="Rosenthal P."/>
            <person name="Walker B."/>
            <person name="Young S.K."/>
            <person name="Zeng Q."/>
            <person name="Gargeya S."/>
            <person name="Fitzgerald M."/>
            <person name="Haas B."/>
            <person name="Abouelleil A."/>
            <person name="Allen A.W."/>
            <person name="Alvarado L."/>
            <person name="Arachchi H.M."/>
            <person name="Berlin A.M."/>
            <person name="Chapman S.B."/>
            <person name="Gainer-Dewar J."/>
            <person name="Goldberg J."/>
            <person name="Griggs A."/>
            <person name="Gujja S."/>
            <person name="Hansen M."/>
            <person name="Howarth C."/>
            <person name="Imamovic A."/>
            <person name="Ireland A."/>
            <person name="Larimer J."/>
            <person name="McCowan C."/>
            <person name="Murphy C."/>
            <person name="Pearson M."/>
            <person name="Poon T.W."/>
            <person name="Priest M."/>
            <person name="Roberts A."/>
            <person name="Saif S."/>
            <person name="Shea T."/>
            <person name="Sisk P."/>
            <person name="Sykes S."/>
            <person name="Wortman J."/>
            <person name="Nusbaum C."/>
            <person name="Birren B."/>
        </authorList>
    </citation>
    <scope>NUCLEOTIDE SEQUENCE [LARGE SCALE GENOMIC DNA]</scope>
    <source>
        <strain evidence="3">Tanzania (2000708)</strain>
    </source>
</reference>
<keyword evidence="1" id="KW-1133">Transmembrane helix</keyword>
<keyword evidence="1" id="KW-0812">Transmembrane</keyword>